<dbReference type="GO" id="GO:0000981">
    <property type="term" value="F:DNA-binding transcription factor activity, RNA polymerase II-specific"/>
    <property type="evidence" value="ECO:0007669"/>
    <property type="project" value="TreeGrafter"/>
</dbReference>
<dbReference type="InterPro" id="IPR009057">
    <property type="entry name" value="Homeodomain-like_sf"/>
</dbReference>
<dbReference type="Gene3D" id="1.10.10.60">
    <property type="entry name" value="Homeodomain-like"/>
    <property type="match status" value="1"/>
</dbReference>
<dbReference type="GO" id="GO:0006338">
    <property type="term" value="P:chromatin remodeling"/>
    <property type="evidence" value="ECO:0007669"/>
    <property type="project" value="InterPro"/>
</dbReference>
<dbReference type="InterPro" id="IPR039673">
    <property type="entry name" value="SATB1/SATB2"/>
</dbReference>
<protein>
    <recommendedName>
        <fullName evidence="6">Homeobox domain-containing protein</fullName>
    </recommendedName>
</protein>
<organism evidence="4 5">
    <name type="scientific">Patella caerulea</name>
    <name type="common">Rayed Mediterranean limpet</name>
    <dbReference type="NCBI Taxonomy" id="87958"/>
    <lineage>
        <taxon>Eukaryota</taxon>
        <taxon>Metazoa</taxon>
        <taxon>Spiralia</taxon>
        <taxon>Lophotrochozoa</taxon>
        <taxon>Mollusca</taxon>
        <taxon>Gastropoda</taxon>
        <taxon>Patellogastropoda</taxon>
        <taxon>Patelloidea</taxon>
        <taxon>Patellidae</taxon>
        <taxon>Patella</taxon>
    </lineage>
</organism>
<name>A0AAN8GBT6_PATCE</name>
<evidence type="ECO:0008006" key="6">
    <source>
        <dbReference type="Google" id="ProtNLM"/>
    </source>
</evidence>
<dbReference type="AlphaFoldDB" id="A0AAN8GBT6"/>
<dbReference type="Pfam" id="PF16557">
    <property type="entry name" value="CUTL"/>
    <property type="match status" value="1"/>
</dbReference>
<evidence type="ECO:0000259" key="2">
    <source>
        <dbReference type="PROSITE" id="PS50071"/>
    </source>
</evidence>
<accession>A0AAN8GBT6</accession>
<dbReference type="InterPro" id="IPR038216">
    <property type="entry name" value="SATB_CUTL_sf"/>
</dbReference>
<dbReference type="GO" id="GO:0000978">
    <property type="term" value="F:RNA polymerase II cis-regulatory region sequence-specific DNA binding"/>
    <property type="evidence" value="ECO:0007669"/>
    <property type="project" value="TreeGrafter"/>
</dbReference>
<proteinExistence type="predicted"/>
<comment type="subcellular location">
    <subcellularLocation>
        <location evidence="1">Nucleus</location>
    </subcellularLocation>
</comment>
<feature type="domain" description="CUTL" evidence="3">
    <location>
        <begin position="1"/>
        <end position="49"/>
    </location>
</feature>
<dbReference type="GO" id="GO:0005634">
    <property type="term" value="C:nucleus"/>
    <property type="evidence" value="ECO:0007669"/>
    <property type="project" value="UniProtKB-SubCell"/>
</dbReference>
<dbReference type="SUPFAM" id="SSF46689">
    <property type="entry name" value="Homeodomain-like"/>
    <property type="match status" value="1"/>
</dbReference>
<dbReference type="PANTHER" id="PTHR15116">
    <property type="entry name" value="DNA-BINDING PROTEIN SATB FAMILY MEMBER"/>
    <property type="match status" value="1"/>
</dbReference>
<dbReference type="InterPro" id="IPR001356">
    <property type="entry name" value="HD"/>
</dbReference>
<dbReference type="EMBL" id="JAZGQO010000018">
    <property type="protein sequence ID" value="KAK6167871.1"/>
    <property type="molecule type" value="Genomic_DNA"/>
</dbReference>
<keyword evidence="5" id="KW-1185">Reference proteome</keyword>
<keyword evidence="1" id="KW-0238">DNA-binding</keyword>
<dbReference type="Gene3D" id="1.10.260.70">
    <property type="entry name" value="SATB, CULT domain"/>
    <property type="match status" value="1"/>
</dbReference>
<reference evidence="4 5" key="1">
    <citation type="submission" date="2024-01" db="EMBL/GenBank/DDBJ databases">
        <title>The genome of the rayed Mediterranean limpet Patella caerulea (Linnaeus, 1758).</title>
        <authorList>
            <person name="Anh-Thu Weber A."/>
            <person name="Halstead-Nussloch G."/>
        </authorList>
    </citation>
    <scope>NUCLEOTIDE SEQUENCE [LARGE SCALE GENOMIC DNA]</scope>
    <source>
        <strain evidence="4">AATW-2023a</strain>
        <tissue evidence="4">Whole specimen</tissue>
    </source>
</reference>
<dbReference type="InterPro" id="IPR032355">
    <property type="entry name" value="CUTL"/>
</dbReference>
<evidence type="ECO:0000313" key="5">
    <source>
        <dbReference type="Proteomes" id="UP001347796"/>
    </source>
</evidence>
<dbReference type="PROSITE" id="PS50071">
    <property type="entry name" value="HOMEOBOX_2"/>
    <property type="match status" value="1"/>
</dbReference>
<keyword evidence="1" id="KW-0539">Nucleus</keyword>
<dbReference type="PROSITE" id="PS51983">
    <property type="entry name" value="CUTL"/>
    <property type="match status" value="1"/>
</dbReference>
<dbReference type="PANTHER" id="PTHR15116:SF16">
    <property type="entry name" value="DEFECTIVE PROVENTRICULUS, ISOFORM A"/>
    <property type="match status" value="1"/>
</dbReference>
<gene>
    <name evidence="4" type="ORF">SNE40_021802</name>
</gene>
<evidence type="ECO:0000256" key="1">
    <source>
        <dbReference type="PROSITE-ProRule" id="PRU00108"/>
    </source>
</evidence>
<evidence type="ECO:0000313" key="4">
    <source>
        <dbReference type="EMBL" id="KAK6167871.1"/>
    </source>
</evidence>
<keyword evidence="1" id="KW-0371">Homeobox</keyword>
<dbReference type="CDD" id="cd00086">
    <property type="entry name" value="homeodomain"/>
    <property type="match status" value="1"/>
</dbReference>
<feature type="DNA-binding region" description="Homeobox" evidence="1">
    <location>
        <begin position="59"/>
        <end position="128"/>
    </location>
</feature>
<dbReference type="Proteomes" id="UP001347796">
    <property type="component" value="Unassembled WGS sequence"/>
</dbReference>
<sequence>MNQLTLGKLSPLCQSMISNIINNKYHNKLSQEKCREFGEWYLNYKKQSNEFTELDKAPKDSRLTFHPVYEIPLLRNWFNTNKKPSEEKLESFCVQLNSGHVRHERPPVTTTRLKVWWKNERQKEQRILKEREEISEPVQKKSKIHRTTRSFTKGSKAKEVFESNIGLQASGNAPLSSEIPASLTLCDVKDVKDDVNNDVFITPSESGPKLNTCNIDSCDTQNMLHSACNDASILHNDGNLANLEMAPSSSDFFTSGCEHHHAS</sequence>
<feature type="domain" description="Homeobox" evidence="2">
    <location>
        <begin position="57"/>
        <end position="127"/>
    </location>
</feature>
<evidence type="ECO:0000259" key="3">
    <source>
        <dbReference type="PROSITE" id="PS51983"/>
    </source>
</evidence>
<comment type="caution">
    <text evidence="4">The sequence shown here is derived from an EMBL/GenBank/DDBJ whole genome shotgun (WGS) entry which is preliminary data.</text>
</comment>